<comment type="caution">
    <text evidence="2">The sequence shown here is derived from an EMBL/GenBank/DDBJ whole genome shotgun (WGS) entry which is preliminary data.</text>
</comment>
<dbReference type="OrthoDB" id="411871at2759"/>
<gene>
    <name evidence="2" type="primary">PO11_228</name>
    <name evidence="2" type="ORF">AVEN_249740_1</name>
</gene>
<dbReference type="GO" id="GO:0042575">
    <property type="term" value="C:DNA polymerase complex"/>
    <property type="evidence" value="ECO:0007669"/>
    <property type="project" value="UniProtKB-ARBA"/>
</dbReference>
<protein>
    <submittedName>
        <fullName evidence="2">Retrovirus-related Pol polyprotein from type-1 retrotransposable element R1</fullName>
    </submittedName>
</protein>
<accession>A0A4Y2C7Q5</accession>
<reference evidence="2 3" key="1">
    <citation type="journal article" date="2019" name="Sci. Rep.">
        <title>Orb-weaving spider Araneus ventricosus genome elucidates the spidroin gene catalogue.</title>
        <authorList>
            <person name="Kono N."/>
            <person name="Nakamura H."/>
            <person name="Ohtoshi R."/>
            <person name="Moran D.A.P."/>
            <person name="Shinohara A."/>
            <person name="Yoshida Y."/>
            <person name="Fujiwara M."/>
            <person name="Mori M."/>
            <person name="Tomita M."/>
            <person name="Arakawa K."/>
        </authorList>
    </citation>
    <scope>NUCLEOTIDE SEQUENCE [LARGE SCALE GENOMIC DNA]</scope>
</reference>
<dbReference type="EMBL" id="BGPR01000150">
    <property type="protein sequence ID" value="GBL99696.1"/>
    <property type="molecule type" value="Genomic_DNA"/>
</dbReference>
<dbReference type="SUPFAM" id="SSF56219">
    <property type="entry name" value="DNase I-like"/>
    <property type="match status" value="1"/>
</dbReference>
<dbReference type="Pfam" id="PF00075">
    <property type="entry name" value="RNase_H"/>
    <property type="match status" value="1"/>
</dbReference>
<evidence type="ECO:0000259" key="1">
    <source>
        <dbReference type="PROSITE" id="PS50879"/>
    </source>
</evidence>
<evidence type="ECO:0000313" key="3">
    <source>
        <dbReference type="Proteomes" id="UP000499080"/>
    </source>
</evidence>
<dbReference type="PANTHER" id="PTHR19446">
    <property type="entry name" value="REVERSE TRANSCRIPTASES"/>
    <property type="match status" value="1"/>
</dbReference>
<dbReference type="Gene3D" id="3.30.420.10">
    <property type="entry name" value="Ribonuclease H-like superfamily/Ribonuclease H"/>
    <property type="match status" value="1"/>
</dbReference>
<dbReference type="GO" id="GO:0004523">
    <property type="term" value="F:RNA-DNA hybrid ribonuclease activity"/>
    <property type="evidence" value="ECO:0007669"/>
    <property type="project" value="InterPro"/>
</dbReference>
<dbReference type="InterPro" id="IPR002156">
    <property type="entry name" value="RNaseH_domain"/>
</dbReference>
<dbReference type="AlphaFoldDB" id="A0A4Y2C7Q5"/>
<proteinExistence type="predicted"/>
<dbReference type="GO" id="GO:0003676">
    <property type="term" value="F:nucleic acid binding"/>
    <property type="evidence" value="ECO:0007669"/>
    <property type="project" value="InterPro"/>
</dbReference>
<keyword evidence="3" id="KW-1185">Reference proteome</keyword>
<dbReference type="Proteomes" id="UP000499080">
    <property type="component" value="Unassembled WGS sequence"/>
</dbReference>
<dbReference type="InterPro" id="IPR036691">
    <property type="entry name" value="Endo/exonu/phosph_ase_sf"/>
</dbReference>
<dbReference type="Gene3D" id="3.60.10.10">
    <property type="entry name" value="Endonuclease/exonuclease/phosphatase"/>
    <property type="match status" value="1"/>
</dbReference>
<dbReference type="CDD" id="cd09276">
    <property type="entry name" value="Rnase_HI_RT_non_LTR"/>
    <property type="match status" value="1"/>
</dbReference>
<dbReference type="GO" id="GO:0071897">
    <property type="term" value="P:DNA biosynthetic process"/>
    <property type="evidence" value="ECO:0007669"/>
    <property type="project" value="UniProtKB-ARBA"/>
</dbReference>
<dbReference type="InterPro" id="IPR005135">
    <property type="entry name" value="Endo/exonuclease/phosphatase"/>
</dbReference>
<organism evidence="2 3">
    <name type="scientific">Araneus ventricosus</name>
    <name type="common">Orbweaver spider</name>
    <name type="synonym">Epeira ventricosa</name>
    <dbReference type="NCBI Taxonomy" id="182803"/>
    <lineage>
        <taxon>Eukaryota</taxon>
        <taxon>Metazoa</taxon>
        <taxon>Ecdysozoa</taxon>
        <taxon>Arthropoda</taxon>
        <taxon>Chelicerata</taxon>
        <taxon>Arachnida</taxon>
        <taxon>Araneae</taxon>
        <taxon>Araneomorphae</taxon>
        <taxon>Entelegynae</taxon>
        <taxon>Araneoidea</taxon>
        <taxon>Araneidae</taxon>
        <taxon>Araneus</taxon>
    </lineage>
</organism>
<evidence type="ECO:0000313" key="2">
    <source>
        <dbReference type="EMBL" id="GBL99696.1"/>
    </source>
</evidence>
<dbReference type="SUPFAM" id="SSF56672">
    <property type="entry name" value="DNA/RNA polymerases"/>
    <property type="match status" value="1"/>
</dbReference>
<dbReference type="InterPro" id="IPR012337">
    <property type="entry name" value="RNaseH-like_sf"/>
</dbReference>
<dbReference type="SUPFAM" id="SSF53098">
    <property type="entry name" value="Ribonuclease H-like"/>
    <property type="match status" value="1"/>
</dbReference>
<name>A0A4Y2C7Q5_ARAVE</name>
<dbReference type="PROSITE" id="PS50879">
    <property type="entry name" value="RNASE_H_1"/>
    <property type="match status" value="1"/>
</dbReference>
<dbReference type="InterPro" id="IPR043502">
    <property type="entry name" value="DNA/RNA_pol_sf"/>
</dbReference>
<dbReference type="Pfam" id="PF14529">
    <property type="entry name" value="Exo_endo_phos_2"/>
    <property type="match status" value="1"/>
</dbReference>
<feature type="domain" description="RNase H type-1" evidence="1">
    <location>
        <begin position="518"/>
        <end position="646"/>
    </location>
</feature>
<sequence>MIPIYESKVTEFPTGIHKYFYYYKPLAAFLISNPDIKVLPLKILKKLVAIEIELSGEEFLMISAYCPPSEEIGDNINEISTLLLRFSQEKIVILGDFNAKSSIWGPRKTDKRGNIVHDLINQFDLVVINDRDSLPSFNGPCGISWINIMMVKNIGVDRITEWKISDRITLSDHQIMEFKIEKENFSNKRKACKWFIENINLFDFKIKQMYALKQGREIEQKKQKNAIWWNTELEILRSKVRALRRNFQATRDQDLRKKREIRYKKELATYTSPVLLAKQTCFRKVLDSILKTNTFDAFYKLIKERVGLFGEMKHIRMENGEYTKNFRDSIQVVLEHHFPRSEDGIVEKQIKINMNFPVITQEEVKTVMDDMDINKSPGPDGLTLGIIRELFFLDPAWFTELFNDCTRQGVFPDFWKIVKVLLIPKEGKDVTEVSAYRPICLLPTWGKVYDKIIAQRLFYELESKADKEVTKFNLFNRGIPINIKDKEYSFQDFDLVNKLDLLPWEKGGIFWSMDSDPNGRFKKIFTDGSKLNGRVGSGIVCLSETRDIIWKLEIRLNNEASVFIAEAVAIQMAVEKVGPTKEKIVIFSDSKFVLMALESNKNHSEVIMKLRKILLVNPQIKLNWVRALIGIYGNELADLSAKNATTKEEVDIKIKVPKSWIKNQLKLTMLQEWQARWMSSPNSRFLYGIFPEVNTKRCRGDFLINQILTTHGCFPVHQHRIFGKSPDCECGRDQGTVSHYVYGYGCQIYREIRQKYFPKNFFQLGIL</sequence>
<dbReference type="InterPro" id="IPR036397">
    <property type="entry name" value="RNaseH_sf"/>
</dbReference>